<dbReference type="AlphaFoldDB" id="A0A2G5VKZ8"/>
<dbReference type="EMBL" id="PDUG01000001">
    <property type="protein sequence ID" value="PIC52387.1"/>
    <property type="molecule type" value="Genomic_DNA"/>
</dbReference>
<gene>
    <name evidence="1" type="primary">Cni-ZC581.3</name>
    <name evidence="1" type="synonym">Cnig_chr_I.g2516</name>
    <name evidence="1" type="ORF">B9Z55_002516</name>
</gene>
<evidence type="ECO:0000313" key="2">
    <source>
        <dbReference type="Proteomes" id="UP000230233"/>
    </source>
</evidence>
<dbReference type="OrthoDB" id="5875488at2759"/>
<dbReference type="Proteomes" id="UP000230233">
    <property type="component" value="Chromosome I"/>
</dbReference>
<protein>
    <submittedName>
        <fullName evidence="1">Uncharacterized protein</fullName>
    </submittedName>
</protein>
<name>A0A2G5VKZ8_9PELO</name>
<sequence length="107" mass="12414">MSILVADSDKSVKKYNSCEDRCIRLKQRSLSRIGYDDERLDFTKIEFRISSFQITNALRKTTTVGEYERCLLEAIRQSRLHEKVSEIGETCCICEACQKQVQVCVVR</sequence>
<evidence type="ECO:0000313" key="1">
    <source>
        <dbReference type="EMBL" id="PIC52387.1"/>
    </source>
</evidence>
<proteinExistence type="predicted"/>
<keyword evidence="2" id="KW-1185">Reference proteome</keyword>
<comment type="caution">
    <text evidence="1">The sequence shown here is derived from an EMBL/GenBank/DDBJ whole genome shotgun (WGS) entry which is preliminary data.</text>
</comment>
<accession>A0A2G5VKZ8</accession>
<organism evidence="1 2">
    <name type="scientific">Caenorhabditis nigoni</name>
    <dbReference type="NCBI Taxonomy" id="1611254"/>
    <lineage>
        <taxon>Eukaryota</taxon>
        <taxon>Metazoa</taxon>
        <taxon>Ecdysozoa</taxon>
        <taxon>Nematoda</taxon>
        <taxon>Chromadorea</taxon>
        <taxon>Rhabditida</taxon>
        <taxon>Rhabditina</taxon>
        <taxon>Rhabditomorpha</taxon>
        <taxon>Rhabditoidea</taxon>
        <taxon>Rhabditidae</taxon>
        <taxon>Peloderinae</taxon>
        <taxon>Caenorhabditis</taxon>
    </lineage>
</organism>
<reference evidence="2" key="1">
    <citation type="submission" date="2017-10" db="EMBL/GenBank/DDBJ databases">
        <title>Rapid genome shrinkage in a self-fertile nematode reveals novel sperm competition proteins.</title>
        <authorList>
            <person name="Yin D."/>
            <person name="Schwarz E.M."/>
            <person name="Thomas C.G."/>
            <person name="Felde R.L."/>
            <person name="Korf I.F."/>
            <person name="Cutter A.D."/>
            <person name="Schartner C.M."/>
            <person name="Ralston E.J."/>
            <person name="Meyer B.J."/>
            <person name="Haag E.S."/>
        </authorList>
    </citation>
    <scope>NUCLEOTIDE SEQUENCE [LARGE SCALE GENOMIC DNA]</scope>
    <source>
        <strain evidence="2">JU1422</strain>
    </source>
</reference>